<dbReference type="Proteomes" id="UP000254889">
    <property type="component" value="Chromosome"/>
</dbReference>
<evidence type="ECO:0000313" key="6">
    <source>
        <dbReference type="EMBL" id="AXK83635.1"/>
    </source>
</evidence>
<dbReference type="InterPro" id="IPR007269">
    <property type="entry name" value="ICMT_MeTrfase"/>
</dbReference>
<evidence type="ECO:0000256" key="2">
    <source>
        <dbReference type="ARBA" id="ARBA00022692"/>
    </source>
</evidence>
<reference evidence="6 7" key="1">
    <citation type="submission" date="2018-07" db="EMBL/GenBank/DDBJ databases">
        <authorList>
            <person name="Quirk P.G."/>
            <person name="Krulwich T.A."/>
        </authorList>
    </citation>
    <scope>NUCLEOTIDE SEQUENCE [LARGE SCALE GENOMIC DNA]</scope>
    <source>
        <strain evidence="6 7">CC-BB4</strain>
    </source>
</reference>
<keyword evidence="6" id="KW-0808">Transferase</keyword>
<keyword evidence="3 5" id="KW-1133">Transmembrane helix</keyword>
<comment type="subcellular location">
    <subcellularLocation>
        <location evidence="1">Membrane</location>
        <topology evidence="1">Multi-pass membrane protein</topology>
    </subcellularLocation>
</comment>
<dbReference type="InterPro" id="IPR052527">
    <property type="entry name" value="Metal_cation-efflux_comp"/>
</dbReference>
<dbReference type="KEGG" id="ptaw:DW352_25770"/>
<keyword evidence="4 5" id="KW-0472">Membrane</keyword>
<dbReference type="PANTHER" id="PTHR43847:SF1">
    <property type="entry name" value="BLL3993 PROTEIN"/>
    <property type="match status" value="1"/>
</dbReference>
<keyword evidence="2 5" id="KW-0812">Transmembrane</keyword>
<evidence type="ECO:0000256" key="4">
    <source>
        <dbReference type="ARBA" id="ARBA00023136"/>
    </source>
</evidence>
<gene>
    <name evidence="6" type="ORF">DW352_25770</name>
</gene>
<feature type="transmembrane region" description="Helical" evidence="5">
    <location>
        <begin position="183"/>
        <end position="203"/>
    </location>
</feature>
<feature type="transmembrane region" description="Helical" evidence="5">
    <location>
        <begin position="20"/>
        <end position="37"/>
    </location>
</feature>
<feature type="transmembrane region" description="Helical" evidence="5">
    <location>
        <begin position="43"/>
        <end position="61"/>
    </location>
</feature>
<dbReference type="GO" id="GO:0032259">
    <property type="term" value="P:methylation"/>
    <property type="evidence" value="ECO:0007669"/>
    <property type="project" value="UniProtKB-KW"/>
</dbReference>
<accession>A0A346A388</accession>
<dbReference type="Gene3D" id="1.20.120.1630">
    <property type="match status" value="1"/>
</dbReference>
<evidence type="ECO:0000256" key="5">
    <source>
        <dbReference type="SAM" id="Phobius"/>
    </source>
</evidence>
<dbReference type="GO" id="GO:0004671">
    <property type="term" value="F:protein C-terminal S-isoprenylcysteine carboxyl O-methyltransferase activity"/>
    <property type="evidence" value="ECO:0007669"/>
    <property type="project" value="InterPro"/>
</dbReference>
<dbReference type="OrthoDB" id="7203053at2"/>
<keyword evidence="6" id="KW-0489">Methyltransferase</keyword>
<protein>
    <submittedName>
        <fullName evidence="6">Isoprenylcysteine carboxylmethyltransferase family protein</fullName>
    </submittedName>
</protein>
<feature type="transmembrane region" description="Helical" evidence="5">
    <location>
        <begin position="116"/>
        <end position="136"/>
    </location>
</feature>
<dbReference type="RefSeq" id="WP_115694014.1">
    <property type="nucleotide sequence ID" value="NZ_CP031417.1"/>
</dbReference>
<dbReference type="Pfam" id="PF04140">
    <property type="entry name" value="ICMT"/>
    <property type="match status" value="1"/>
</dbReference>
<evidence type="ECO:0000256" key="3">
    <source>
        <dbReference type="ARBA" id="ARBA00022989"/>
    </source>
</evidence>
<name>A0A346A388_9HYPH</name>
<feature type="transmembrane region" description="Helical" evidence="5">
    <location>
        <begin position="143"/>
        <end position="163"/>
    </location>
</feature>
<evidence type="ECO:0000313" key="7">
    <source>
        <dbReference type="Proteomes" id="UP000254889"/>
    </source>
</evidence>
<keyword evidence="7" id="KW-1185">Reference proteome</keyword>
<sequence length="232" mass="25509">MTPTSHASPALKRRTLASSAKFIVALGVLIMLPSLSLRYWQGWLYWALFAGFTLGGSLYFLKTDPALVERRLAVGPTAETEKSQKLIMSAASVCVVLLFALPGIDHLFSWSHVPAWLVIAADIAVLLSYALVCYVLSVNSYAAATITTGVGQPVISTGPYAYVRHPMYSGALLMLGLTPLALGSYWSLLLVIPLIAIFAWRLLDEERVLKRDLKGYVEYCSKVRFRLVPGVW</sequence>
<dbReference type="PANTHER" id="PTHR43847">
    <property type="entry name" value="BLL3993 PROTEIN"/>
    <property type="match status" value="1"/>
</dbReference>
<dbReference type="GO" id="GO:0016020">
    <property type="term" value="C:membrane"/>
    <property type="evidence" value="ECO:0007669"/>
    <property type="project" value="UniProtKB-SubCell"/>
</dbReference>
<dbReference type="EMBL" id="CP031417">
    <property type="protein sequence ID" value="AXK83635.1"/>
    <property type="molecule type" value="Genomic_DNA"/>
</dbReference>
<proteinExistence type="predicted"/>
<evidence type="ECO:0000256" key="1">
    <source>
        <dbReference type="ARBA" id="ARBA00004141"/>
    </source>
</evidence>
<feature type="transmembrane region" description="Helical" evidence="5">
    <location>
        <begin position="86"/>
        <end position="104"/>
    </location>
</feature>
<organism evidence="6 7">
    <name type="scientific">Pseudolabrys taiwanensis</name>
    <dbReference type="NCBI Taxonomy" id="331696"/>
    <lineage>
        <taxon>Bacteria</taxon>
        <taxon>Pseudomonadati</taxon>
        <taxon>Pseudomonadota</taxon>
        <taxon>Alphaproteobacteria</taxon>
        <taxon>Hyphomicrobiales</taxon>
        <taxon>Xanthobacteraceae</taxon>
        <taxon>Pseudolabrys</taxon>
    </lineage>
</organism>
<dbReference type="AlphaFoldDB" id="A0A346A388"/>